<evidence type="ECO:0000256" key="4">
    <source>
        <dbReference type="SAM" id="SignalP"/>
    </source>
</evidence>
<keyword evidence="2" id="KW-0378">Hydrolase</keyword>
<dbReference type="GO" id="GO:0016788">
    <property type="term" value="F:hydrolase activity, acting on ester bonds"/>
    <property type="evidence" value="ECO:0007669"/>
    <property type="project" value="TreeGrafter"/>
</dbReference>
<dbReference type="PANTHER" id="PTHR40841">
    <property type="entry name" value="SIDEROPHORE TRIACETYLFUSARININE C ESTERASE"/>
    <property type="match status" value="1"/>
</dbReference>
<keyword evidence="3" id="KW-0802">TPR repeat</keyword>
<dbReference type="InterPro" id="IPR052558">
    <property type="entry name" value="Siderophore_Hydrolase_D"/>
</dbReference>
<dbReference type="EMBL" id="JACHCC010000001">
    <property type="protein sequence ID" value="MBB6498392.1"/>
    <property type="molecule type" value="Genomic_DNA"/>
</dbReference>
<dbReference type="Gene3D" id="3.40.50.1820">
    <property type="entry name" value="alpha/beta hydrolase"/>
    <property type="match status" value="1"/>
</dbReference>
<evidence type="ECO:0000256" key="3">
    <source>
        <dbReference type="PROSITE-ProRule" id="PRU00339"/>
    </source>
</evidence>
<gene>
    <name evidence="5" type="ORF">HDF25_000516</name>
</gene>
<dbReference type="RefSeq" id="WP_184622436.1">
    <property type="nucleotide sequence ID" value="NZ_JACHCC010000001.1"/>
</dbReference>
<dbReference type="SUPFAM" id="SSF48452">
    <property type="entry name" value="TPR-like"/>
    <property type="match status" value="1"/>
</dbReference>
<evidence type="ECO:0000256" key="1">
    <source>
        <dbReference type="ARBA" id="ARBA00005622"/>
    </source>
</evidence>
<dbReference type="SUPFAM" id="SSF53474">
    <property type="entry name" value="alpha/beta-Hydrolases"/>
    <property type="match status" value="1"/>
</dbReference>
<evidence type="ECO:0000313" key="5">
    <source>
        <dbReference type="EMBL" id="MBB6498392.1"/>
    </source>
</evidence>
<evidence type="ECO:0000313" key="6">
    <source>
        <dbReference type="Proteomes" id="UP000521017"/>
    </source>
</evidence>
<feature type="repeat" description="TPR" evidence="3">
    <location>
        <begin position="369"/>
        <end position="402"/>
    </location>
</feature>
<organism evidence="5 6">
    <name type="scientific">Pedobacter cryoconitis</name>
    <dbReference type="NCBI Taxonomy" id="188932"/>
    <lineage>
        <taxon>Bacteria</taxon>
        <taxon>Pseudomonadati</taxon>
        <taxon>Bacteroidota</taxon>
        <taxon>Sphingobacteriia</taxon>
        <taxon>Sphingobacteriales</taxon>
        <taxon>Sphingobacteriaceae</taxon>
        <taxon>Pedobacter</taxon>
    </lineage>
</organism>
<dbReference type="Proteomes" id="UP000521017">
    <property type="component" value="Unassembled WGS sequence"/>
</dbReference>
<dbReference type="InterPro" id="IPR011990">
    <property type="entry name" value="TPR-like_helical_dom_sf"/>
</dbReference>
<dbReference type="InterPro" id="IPR019734">
    <property type="entry name" value="TPR_rpt"/>
</dbReference>
<feature type="chain" id="PRO_5031352436" description="Esterase" evidence="4">
    <location>
        <begin position="33"/>
        <end position="425"/>
    </location>
</feature>
<dbReference type="InterPro" id="IPR000801">
    <property type="entry name" value="Esterase-like"/>
</dbReference>
<dbReference type="PROSITE" id="PS50005">
    <property type="entry name" value="TPR"/>
    <property type="match status" value="1"/>
</dbReference>
<dbReference type="AlphaFoldDB" id="A0A7X0MGK0"/>
<name>A0A7X0MGK0_9SPHI</name>
<comment type="caution">
    <text evidence="5">The sequence shown here is derived from an EMBL/GenBank/DDBJ whole genome shotgun (WGS) entry which is preliminary data.</text>
</comment>
<accession>A0A7X0MGK0</accession>
<dbReference type="Pfam" id="PF00756">
    <property type="entry name" value="Esterase"/>
    <property type="match status" value="1"/>
</dbReference>
<feature type="signal peptide" evidence="4">
    <location>
        <begin position="1"/>
        <end position="32"/>
    </location>
</feature>
<evidence type="ECO:0000256" key="2">
    <source>
        <dbReference type="ARBA" id="ARBA00022801"/>
    </source>
</evidence>
<protein>
    <recommendedName>
        <fullName evidence="7">Esterase</fullName>
    </recommendedName>
</protein>
<keyword evidence="4" id="KW-0732">Signal</keyword>
<proteinExistence type="inferred from homology"/>
<reference evidence="5 6" key="1">
    <citation type="submission" date="2020-08" db="EMBL/GenBank/DDBJ databases">
        <title>Genomic Encyclopedia of Type Strains, Phase IV (KMG-V): Genome sequencing to study the core and pangenomes of soil and plant-associated prokaryotes.</title>
        <authorList>
            <person name="Whitman W."/>
        </authorList>
    </citation>
    <scope>NUCLEOTIDE SEQUENCE [LARGE SCALE GENOMIC DNA]</scope>
    <source>
        <strain evidence="5 6">M2T3</strain>
    </source>
</reference>
<comment type="similarity">
    <text evidence="1">Belongs to the esterase D family.</text>
</comment>
<evidence type="ECO:0008006" key="7">
    <source>
        <dbReference type="Google" id="ProtNLM"/>
    </source>
</evidence>
<dbReference type="InterPro" id="IPR029058">
    <property type="entry name" value="AB_hydrolase_fold"/>
</dbReference>
<dbReference type="PANTHER" id="PTHR40841:SF2">
    <property type="entry name" value="SIDEROPHORE-DEGRADING ESTERASE (EUROFUNG)"/>
    <property type="match status" value="1"/>
</dbReference>
<sequence>MKHYLFILNRTNTMKSVSLSILLLLSSFCIHAQENSPFTTGFEETIPSKILGQERKIWIHIPNSNGGNKIKDRGHYPVVYLLDGSENFNTVVSITEHMTESSLCPPIIVVGILPKDRVSELTTGADKELPGVVGNGEKFMSFVEKELIPYIDTTYPTTTYKTFIGHSLGGLTVINTFLHQPNLFNSYVSLDGSLWWDNQKTVKEAKTILPTQNYKGKALFMAMANRLERGIDTLSVQKDTSGTTALIRSNLEFIKDLSKNKKDQLRFKYKFYEDDNHPSVRLAGEYDALRFIFDFYKLKIYDSELKNPDFKLDSLLVTHYKNVSEKMGYNIKPDESQINNLGYQMMGTKQFKKAETLFKLNITNYPNSGNCYDSLGDYYLNTGDKTKAIASFKKALTLKAIPETKEKLQKLLNEGKNNLLNSSTF</sequence>